<reference evidence="1" key="1">
    <citation type="submission" date="2024-07" db="EMBL/GenBank/DDBJ databases">
        <title>Complete genome sequences of cellulolytic bacteria, Kitasatospora sp. CMC57 and Streptomyces sp. CMC78, isolated from Japanese agricultural soil.</title>
        <authorList>
            <person name="Hashimoto T."/>
            <person name="Ito M."/>
            <person name="Iwamoto M."/>
            <person name="Fukahori D."/>
            <person name="Shoda T."/>
            <person name="Sakoda M."/>
            <person name="Morohoshi T."/>
            <person name="Mitsuboshi M."/>
            <person name="Nishizawa T."/>
        </authorList>
    </citation>
    <scope>NUCLEOTIDE SEQUENCE</scope>
    <source>
        <strain evidence="1">CMC57</strain>
        <plasmid evidence="1">pCMC57_01</plasmid>
    </source>
</reference>
<gene>
    <name evidence="1" type="ORF">KCMC57_64890</name>
</gene>
<name>A0AB33K3Q6_9ACTN</name>
<evidence type="ECO:0000313" key="1">
    <source>
        <dbReference type="EMBL" id="BFP50121.1"/>
    </source>
</evidence>
<sequence length="72" mass="8075">MATHTRRETTVRRIDHVLPVPAAYAELCKTVSAAERHYRQAHGLPDDRVLSDDALTVTVTDDEVLISYEVAQ</sequence>
<dbReference type="RefSeq" id="WP_407992357.1">
    <property type="nucleotide sequence ID" value="NZ_AP035882.1"/>
</dbReference>
<proteinExistence type="predicted"/>
<geneLocation type="plasmid" evidence="1">
    <name>pCMC57_01</name>
</geneLocation>
<dbReference type="KEGG" id="kic:KCMC57_64890"/>
<dbReference type="EMBL" id="AP035882">
    <property type="protein sequence ID" value="BFP50121.1"/>
    <property type="molecule type" value="Genomic_DNA"/>
</dbReference>
<organism evidence="1">
    <name type="scientific">Kitasatospora sp. CMC57</name>
    <dbReference type="NCBI Taxonomy" id="3231513"/>
    <lineage>
        <taxon>Bacteria</taxon>
        <taxon>Bacillati</taxon>
        <taxon>Actinomycetota</taxon>
        <taxon>Actinomycetes</taxon>
        <taxon>Kitasatosporales</taxon>
        <taxon>Streptomycetaceae</taxon>
        <taxon>Kitasatospora</taxon>
    </lineage>
</organism>
<protein>
    <submittedName>
        <fullName evidence="1">Uncharacterized protein</fullName>
    </submittedName>
</protein>
<accession>A0AB33K3Q6</accession>
<keyword evidence="1" id="KW-0614">Plasmid</keyword>
<dbReference type="AlphaFoldDB" id="A0AB33K3Q6"/>